<evidence type="ECO:0000313" key="3">
    <source>
        <dbReference type="Proteomes" id="UP000823941"/>
    </source>
</evidence>
<proteinExistence type="predicted"/>
<evidence type="ECO:0000313" key="2">
    <source>
        <dbReference type="EMBL" id="KAG7302823.1"/>
    </source>
</evidence>
<sequence length="216" mass="23012">MDNSNFRTEISWIGKRDEGKTHILSDGRLVLGARKSLLDAGGAMLRCRASNRAGVALSRPVLLQPVEDTILSHTIRQLTPAKVGGQVVLRCEVSLQAGLVEVTWLQDGLPLPSGYLGAVKDTILSHTIRQLTPAKVGGQVVLRCEVSLQAGLVEVTWLQDGLPLPSGYLGADARWISSAGGLLLGTDLTQADVQAEYSCLALHTSSQPLRLATDGK</sequence>
<dbReference type="SUPFAM" id="SSF48726">
    <property type="entry name" value="Immunoglobulin"/>
    <property type="match status" value="2"/>
</dbReference>
<dbReference type="Proteomes" id="UP000823941">
    <property type="component" value="Chromosome 17"/>
</dbReference>
<feature type="domain" description="Ig-like" evidence="1">
    <location>
        <begin position="112"/>
        <end position="210"/>
    </location>
</feature>
<comment type="caution">
    <text evidence="2">The sequence shown here is derived from an EMBL/GenBank/DDBJ whole genome shotgun (WGS) entry which is preliminary data.</text>
</comment>
<dbReference type="InterPro" id="IPR013783">
    <property type="entry name" value="Ig-like_fold"/>
</dbReference>
<dbReference type="InterPro" id="IPR007110">
    <property type="entry name" value="Ig-like_dom"/>
</dbReference>
<dbReference type="EMBL" id="JAHIBW010000017">
    <property type="protein sequence ID" value="KAG7302823.1"/>
    <property type="molecule type" value="Genomic_DNA"/>
</dbReference>
<gene>
    <name evidence="2" type="ORF">JYU34_012802</name>
</gene>
<accession>A0ABQ7QD57</accession>
<name>A0ABQ7QD57_PLUXY</name>
<keyword evidence="3" id="KW-1185">Reference proteome</keyword>
<reference evidence="2 3" key="1">
    <citation type="submission" date="2021-06" db="EMBL/GenBank/DDBJ databases">
        <title>A haploid diamondback moth (Plutella xylostella L.) genome assembly resolves 31 chromosomes and identifies a diamide resistance mutation.</title>
        <authorList>
            <person name="Ward C.M."/>
            <person name="Perry K.D."/>
            <person name="Baker G."/>
            <person name="Powis K."/>
            <person name="Heckel D.G."/>
            <person name="Baxter S.W."/>
        </authorList>
    </citation>
    <scope>NUCLEOTIDE SEQUENCE [LARGE SCALE GENOMIC DNA]</scope>
    <source>
        <strain evidence="2 3">LV</strain>
        <tissue evidence="2">Single pupa</tissue>
    </source>
</reference>
<evidence type="ECO:0000259" key="1">
    <source>
        <dbReference type="PROSITE" id="PS50835"/>
    </source>
</evidence>
<organism evidence="2 3">
    <name type="scientific">Plutella xylostella</name>
    <name type="common">Diamondback moth</name>
    <name type="synonym">Plutella maculipennis</name>
    <dbReference type="NCBI Taxonomy" id="51655"/>
    <lineage>
        <taxon>Eukaryota</taxon>
        <taxon>Metazoa</taxon>
        <taxon>Ecdysozoa</taxon>
        <taxon>Arthropoda</taxon>
        <taxon>Hexapoda</taxon>
        <taxon>Insecta</taxon>
        <taxon>Pterygota</taxon>
        <taxon>Neoptera</taxon>
        <taxon>Endopterygota</taxon>
        <taxon>Lepidoptera</taxon>
        <taxon>Glossata</taxon>
        <taxon>Ditrysia</taxon>
        <taxon>Yponomeutoidea</taxon>
        <taxon>Plutellidae</taxon>
        <taxon>Plutella</taxon>
    </lineage>
</organism>
<dbReference type="PROSITE" id="PS50835">
    <property type="entry name" value="IG_LIKE"/>
    <property type="match status" value="1"/>
</dbReference>
<dbReference type="Gene3D" id="2.60.40.10">
    <property type="entry name" value="Immunoglobulins"/>
    <property type="match status" value="1"/>
</dbReference>
<protein>
    <recommendedName>
        <fullName evidence="1">Ig-like domain-containing protein</fullName>
    </recommendedName>
</protein>
<dbReference type="InterPro" id="IPR036179">
    <property type="entry name" value="Ig-like_dom_sf"/>
</dbReference>